<keyword evidence="3" id="KW-1185">Reference proteome</keyword>
<feature type="region of interest" description="Disordered" evidence="1">
    <location>
        <begin position="425"/>
        <end position="526"/>
    </location>
</feature>
<name>A0A8J2SBX8_9STRA</name>
<evidence type="ECO:0000313" key="3">
    <source>
        <dbReference type="Proteomes" id="UP000789595"/>
    </source>
</evidence>
<gene>
    <name evidence="2" type="ORF">PECAL_1P11800</name>
</gene>
<feature type="compositionally biased region" description="Basic residues" evidence="1">
    <location>
        <begin position="493"/>
        <end position="526"/>
    </location>
</feature>
<dbReference type="EMBL" id="CAKKNE010000001">
    <property type="protein sequence ID" value="CAH0364799.1"/>
    <property type="molecule type" value="Genomic_DNA"/>
</dbReference>
<evidence type="ECO:0000313" key="2">
    <source>
        <dbReference type="EMBL" id="CAH0364799.1"/>
    </source>
</evidence>
<feature type="region of interest" description="Disordered" evidence="1">
    <location>
        <begin position="201"/>
        <end position="388"/>
    </location>
</feature>
<feature type="compositionally biased region" description="Basic and acidic residues" evidence="1">
    <location>
        <begin position="218"/>
        <end position="234"/>
    </location>
</feature>
<feature type="compositionally biased region" description="Basic residues" evidence="1">
    <location>
        <begin position="327"/>
        <end position="353"/>
    </location>
</feature>
<reference evidence="2" key="1">
    <citation type="submission" date="2021-11" db="EMBL/GenBank/DDBJ databases">
        <authorList>
            <consortium name="Genoscope - CEA"/>
            <person name="William W."/>
        </authorList>
    </citation>
    <scope>NUCLEOTIDE SEQUENCE</scope>
</reference>
<feature type="compositionally biased region" description="Basic and acidic residues" evidence="1">
    <location>
        <begin position="473"/>
        <end position="490"/>
    </location>
</feature>
<protein>
    <submittedName>
        <fullName evidence="2">Uncharacterized protein</fullName>
    </submittedName>
</protein>
<feature type="compositionally biased region" description="Basic residues" evidence="1">
    <location>
        <begin position="445"/>
        <end position="472"/>
    </location>
</feature>
<dbReference type="AlphaFoldDB" id="A0A8J2SBX8"/>
<organism evidence="2 3">
    <name type="scientific">Pelagomonas calceolata</name>
    <dbReference type="NCBI Taxonomy" id="35677"/>
    <lineage>
        <taxon>Eukaryota</taxon>
        <taxon>Sar</taxon>
        <taxon>Stramenopiles</taxon>
        <taxon>Ochrophyta</taxon>
        <taxon>Pelagophyceae</taxon>
        <taxon>Pelagomonadales</taxon>
        <taxon>Pelagomonadaceae</taxon>
        <taxon>Pelagomonas</taxon>
    </lineage>
</organism>
<dbReference type="Proteomes" id="UP000789595">
    <property type="component" value="Unassembled WGS sequence"/>
</dbReference>
<accession>A0A8J2SBX8</accession>
<evidence type="ECO:0000256" key="1">
    <source>
        <dbReference type="SAM" id="MobiDB-lite"/>
    </source>
</evidence>
<sequence length="549" mass="60343">MRRRGLPAIARCTRPRVGAAAREISARAAQRARAGSVGQRQELIGSRGAMRAALVASLGALAAAWEGGPRSAACAVAADACPETAHAGLAALRCGTSYYPDAYSFATNATQTRLRDAAVRARVCARPPTRAAPRPDLSLGKFFYYGVAWRRVPFQSTPSILARACRVARDLGATVCSGSPITGDAPASFLTRVRRDVRRGRPSRALPWESAPGCCTRADGETRPRTGHRQEGARRHPPLLGGAAVPAHAPRARGLALPASRGMRRDPGRLVRAAGLRRRRRSAARHGRERRRPAARPLAARRGRAAPARGRGPLRRDGAGPAPRSPAARRRARPHRGRARATRRRVRAVRRRGRPDAARVLPRRRVRRGSPTDAPDVRRPTCRGGDGLADRRRRCAASLVFVVFPSAVLFDPFSVAVTLRRLVPRSSSSLPSGRPARAVDAPLSARRRAPPAAARVRRRGPRLRQAPPRRRRERDARAPRTGGLHREPGGPRRAPRARHVPRGPRAPRGRRRVRRHGRHDHRPRRARRCCRTYGGAPEIWFPRRPGWWQ</sequence>
<feature type="compositionally biased region" description="Basic residues" evidence="1">
    <location>
        <begin position="275"/>
        <end position="304"/>
    </location>
</feature>
<proteinExistence type="predicted"/>
<feature type="compositionally biased region" description="Low complexity" evidence="1">
    <location>
        <begin position="425"/>
        <end position="436"/>
    </location>
</feature>
<comment type="caution">
    <text evidence="2">The sequence shown here is derived from an EMBL/GenBank/DDBJ whole genome shotgun (WGS) entry which is preliminary data.</text>
</comment>